<dbReference type="Pfam" id="PF01168">
    <property type="entry name" value="Ala_racemase_N"/>
    <property type="match status" value="1"/>
</dbReference>
<accession>A0A6G3QQ00</accession>
<dbReference type="SUPFAM" id="SSF51419">
    <property type="entry name" value="PLP-binding barrel"/>
    <property type="match status" value="1"/>
</dbReference>
<dbReference type="RefSeq" id="WP_164438054.1">
    <property type="nucleotide sequence ID" value="NZ_JAAGMD010000138.1"/>
</dbReference>
<dbReference type="InterPro" id="IPR051466">
    <property type="entry name" value="D-amino_acid_metab_enzyme"/>
</dbReference>
<dbReference type="PANTHER" id="PTHR28004:SF8">
    <property type="entry name" value="D-SERINE DEAMINASE"/>
    <property type="match status" value="1"/>
</dbReference>
<dbReference type="Pfam" id="PF14031">
    <property type="entry name" value="D-ser_dehydrat"/>
    <property type="match status" value="1"/>
</dbReference>
<dbReference type="InterPro" id="IPR042208">
    <property type="entry name" value="D-ser_dehydrat-like_sf"/>
</dbReference>
<name>A0A6G3QQ00_9ACTN</name>
<evidence type="ECO:0000256" key="2">
    <source>
        <dbReference type="ARBA" id="ARBA00023239"/>
    </source>
</evidence>
<protein>
    <submittedName>
        <fullName evidence="4">Amino acid deaminase</fullName>
    </submittedName>
</protein>
<evidence type="ECO:0000259" key="3">
    <source>
        <dbReference type="SMART" id="SM01119"/>
    </source>
</evidence>
<dbReference type="SMART" id="SM01119">
    <property type="entry name" value="D-ser_dehydrat"/>
    <property type="match status" value="1"/>
</dbReference>
<dbReference type="InterPro" id="IPR029066">
    <property type="entry name" value="PLP-binding_barrel"/>
</dbReference>
<dbReference type="InterPro" id="IPR001608">
    <property type="entry name" value="Ala_racemase_N"/>
</dbReference>
<dbReference type="AlphaFoldDB" id="A0A6G3QQ00"/>
<dbReference type="Gene3D" id="2.40.37.20">
    <property type="entry name" value="D-serine dehydratase-like domain"/>
    <property type="match status" value="1"/>
</dbReference>
<dbReference type="EMBL" id="JAAGMD010000138">
    <property type="protein sequence ID" value="NEA85425.1"/>
    <property type="molecule type" value="Genomic_DNA"/>
</dbReference>
<dbReference type="CDD" id="cd06818">
    <property type="entry name" value="PLPDE_III_cryptic_DSD"/>
    <property type="match status" value="1"/>
</dbReference>
<evidence type="ECO:0000313" key="4">
    <source>
        <dbReference type="EMBL" id="NEA85425.1"/>
    </source>
</evidence>
<comment type="similarity">
    <text evidence="1">Belongs to the DSD1 family.</text>
</comment>
<keyword evidence="2" id="KW-0456">Lyase</keyword>
<dbReference type="Gene3D" id="3.20.20.10">
    <property type="entry name" value="Alanine racemase"/>
    <property type="match status" value="1"/>
</dbReference>
<evidence type="ECO:0000256" key="1">
    <source>
        <dbReference type="ARBA" id="ARBA00005323"/>
    </source>
</evidence>
<dbReference type="GO" id="GO:0016829">
    <property type="term" value="F:lyase activity"/>
    <property type="evidence" value="ECO:0007669"/>
    <property type="project" value="UniProtKB-KW"/>
</dbReference>
<reference evidence="4" key="1">
    <citation type="submission" date="2020-01" db="EMBL/GenBank/DDBJ databases">
        <title>Insect and environment-associated Actinomycetes.</title>
        <authorList>
            <person name="Currrie C."/>
            <person name="Chevrette M."/>
            <person name="Carlson C."/>
            <person name="Stubbendieck R."/>
            <person name="Wendt-Pienkowski E."/>
        </authorList>
    </citation>
    <scope>NUCLEOTIDE SEQUENCE</scope>
    <source>
        <strain evidence="4">SID14436</strain>
    </source>
</reference>
<sequence length="425" mass="45781">MVSGTGLDALARLSEERVDHRFKGLPPDADGLTVGELAAQRRNLFTGGFTTPVLALSAERLEHNLRLMETYAARHGLAFAPHGKTSMAPQLFRRQIEHGAWGITLAVPHQVRVARAFGVRRVFLANELVDAAALRWIAAEQDADPEFRFLCYVDSVRGVELMDAALDGAARPVDVVVELAAGEGARTGVRTEAECAAVADAVAGARALRLAGVAGYEGEVPDADPERVRAWLRRLVSLAADFDKAGRFAGLDEIVVSAGGSAWFDAVADVFAEIPGLSAPVLKLLRSGAYVSHDDGHYRRLTPFNRVPEEGALEPAFRLWAQVVSRPSPEQAFLNAGKRDAAHDLDLPSAQVVRRDGTEQPAAGITVTGLSDQHAWLRTTGEPGLEVGDWVGLGLSHPCTSFDKWQLIPVAEADGTVVDYIRTFF</sequence>
<organism evidence="4">
    <name type="scientific">Streptomyces sp. SID14436</name>
    <dbReference type="NCBI Taxonomy" id="2706070"/>
    <lineage>
        <taxon>Bacteria</taxon>
        <taxon>Bacillati</taxon>
        <taxon>Actinomycetota</taxon>
        <taxon>Actinomycetes</taxon>
        <taxon>Kitasatosporales</taxon>
        <taxon>Streptomycetaceae</taxon>
        <taxon>Streptomyces</taxon>
    </lineage>
</organism>
<comment type="caution">
    <text evidence="4">The sequence shown here is derived from an EMBL/GenBank/DDBJ whole genome shotgun (WGS) entry which is preliminary data.</text>
</comment>
<proteinExistence type="inferred from homology"/>
<dbReference type="InterPro" id="IPR026956">
    <property type="entry name" value="D-ser_dehydrat-like_dom"/>
</dbReference>
<dbReference type="PANTHER" id="PTHR28004">
    <property type="entry name" value="ZGC:162816-RELATED"/>
    <property type="match status" value="1"/>
</dbReference>
<gene>
    <name evidence="4" type="ORF">G3I53_05010</name>
</gene>
<feature type="domain" description="D-serine dehydratase-like" evidence="3">
    <location>
        <begin position="316"/>
        <end position="412"/>
    </location>
</feature>